<gene>
    <name evidence="1" type="ORF">J3S90_05035</name>
</gene>
<proteinExistence type="predicted"/>
<evidence type="ECO:0000313" key="1">
    <source>
        <dbReference type="EMBL" id="MBP4141163.1"/>
    </source>
</evidence>
<dbReference type="Proteomes" id="UP000674217">
    <property type="component" value="Unassembled WGS sequence"/>
</dbReference>
<sequence length="205" mass="24392">MKNIIIYLSLCIAYTNYSQTKSTLKKDEKEKLEAINDYFKTIVKDSNRVVFIAQEKLNSNLTLDIFKQNFIQAIDLKGNIVPYTHLFNEKDWKKFKKQNQDPPIQENRIWDTHKYWGKNDFSHSQTIFESMNTKTGIELIIEKYDKSDICIYSFSEPMYYQNKKYLIFTNLKICISGGSKFVVVMKKIKGKWIRTHEAFNQNETY</sequence>
<comment type="caution">
    <text evidence="1">The sequence shown here is derived from an EMBL/GenBank/DDBJ whole genome shotgun (WGS) entry which is preliminary data.</text>
</comment>
<name>A0ABS5CRB9_9FLAO</name>
<keyword evidence="2" id="KW-1185">Reference proteome</keyword>
<organism evidence="1 2">
    <name type="scientific">Flavobacterium flabelliforme</name>
    <dbReference type="NCBI Taxonomy" id="2816119"/>
    <lineage>
        <taxon>Bacteria</taxon>
        <taxon>Pseudomonadati</taxon>
        <taxon>Bacteroidota</taxon>
        <taxon>Flavobacteriia</taxon>
        <taxon>Flavobacteriales</taxon>
        <taxon>Flavobacteriaceae</taxon>
        <taxon>Flavobacterium</taxon>
    </lineage>
</organism>
<protein>
    <submittedName>
        <fullName evidence="1">Uncharacterized protein</fullName>
    </submittedName>
</protein>
<reference evidence="1 2" key="1">
    <citation type="submission" date="2021-03" db="EMBL/GenBank/DDBJ databases">
        <title>Flavobacterium Flabelliformis Sp. Nov. And Flavobacterium Geliluteum Sp. Nov., Two Novel Multidrug Resistant Psychrophilic Species Isolated From Antarctica.</title>
        <authorList>
            <person name="Kralova S."/>
            <person name="Busse H.J."/>
            <person name="Bezdicek M."/>
            <person name="Nykrynova M."/>
            <person name="Kroupova E."/>
            <person name="Krsek D."/>
            <person name="Sedlacek I."/>
        </authorList>
    </citation>
    <scope>NUCLEOTIDE SEQUENCE [LARGE SCALE GENOMIC DNA]</scope>
    <source>
        <strain evidence="1 2">P4023</strain>
    </source>
</reference>
<evidence type="ECO:0000313" key="2">
    <source>
        <dbReference type="Proteomes" id="UP000674217"/>
    </source>
</evidence>
<dbReference type="RefSeq" id="WP_210645166.1">
    <property type="nucleotide sequence ID" value="NZ_JAGFBU010000001.1"/>
</dbReference>
<accession>A0ABS5CRB9</accession>
<dbReference type="EMBL" id="JAGFBU010000001">
    <property type="protein sequence ID" value="MBP4141163.1"/>
    <property type="molecule type" value="Genomic_DNA"/>
</dbReference>